<dbReference type="SUPFAM" id="SSF51556">
    <property type="entry name" value="Metallo-dependent hydrolases"/>
    <property type="match status" value="1"/>
</dbReference>
<dbReference type="GO" id="GO:0016787">
    <property type="term" value="F:hydrolase activity"/>
    <property type="evidence" value="ECO:0007669"/>
    <property type="project" value="UniProtKB-KW"/>
</dbReference>
<evidence type="ECO:0000313" key="4">
    <source>
        <dbReference type="Proteomes" id="UP001377804"/>
    </source>
</evidence>
<dbReference type="PROSITE" id="PS01090">
    <property type="entry name" value="TATD_2"/>
    <property type="match status" value="1"/>
</dbReference>
<evidence type="ECO:0000256" key="2">
    <source>
        <dbReference type="ARBA" id="ARBA00022801"/>
    </source>
</evidence>
<dbReference type="PIRSF" id="PIRSF005902">
    <property type="entry name" value="DNase_TatD"/>
    <property type="match status" value="1"/>
</dbReference>
<evidence type="ECO:0000256" key="1">
    <source>
        <dbReference type="ARBA" id="ARBA00022723"/>
    </source>
</evidence>
<dbReference type="Proteomes" id="UP001377804">
    <property type="component" value="Unassembled WGS sequence"/>
</dbReference>
<organism evidence="3 4">
    <name type="scientific">Holzapfeliella saturejae</name>
    <dbReference type="NCBI Taxonomy" id="3082953"/>
    <lineage>
        <taxon>Bacteria</taxon>
        <taxon>Bacillati</taxon>
        <taxon>Bacillota</taxon>
        <taxon>Bacilli</taxon>
        <taxon>Lactobacillales</taxon>
        <taxon>Lactobacillaceae</taxon>
        <taxon>Holzapfeliella</taxon>
    </lineage>
</organism>
<keyword evidence="2 3" id="KW-0378">Hydrolase</keyword>
<dbReference type="Gene3D" id="3.20.20.140">
    <property type="entry name" value="Metal-dependent hydrolases"/>
    <property type="match status" value="1"/>
</dbReference>
<dbReference type="RefSeq" id="WP_339968854.1">
    <property type="nucleotide sequence ID" value="NZ_JAWMWG010000001.1"/>
</dbReference>
<comment type="caution">
    <text evidence="3">The sequence shown here is derived from an EMBL/GenBank/DDBJ whole genome shotgun (WGS) entry which is preliminary data.</text>
</comment>
<dbReference type="PANTHER" id="PTHR46124:SF2">
    <property type="entry name" value="D-AMINOACYL-TRNA DEACYLASE"/>
    <property type="match status" value="1"/>
</dbReference>
<dbReference type="PANTHER" id="PTHR46124">
    <property type="entry name" value="D-AMINOACYL-TRNA DEACYLASE"/>
    <property type="match status" value="1"/>
</dbReference>
<accession>A0ABU8SH86</accession>
<dbReference type="CDD" id="cd01310">
    <property type="entry name" value="TatD_DNAse"/>
    <property type="match status" value="1"/>
</dbReference>
<proteinExistence type="predicted"/>
<dbReference type="NCBIfam" id="TIGR00010">
    <property type="entry name" value="YchF/TatD family DNA exonuclease"/>
    <property type="match status" value="1"/>
</dbReference>
<name>A0ABU8SH86_9LACO</name>
<dbReference type="EMBL" id="JAWMWG010000001">
    <property type="protein sequence ID" value="MEJ6348047.1"/>
    <property type="molecule type" value="Genomic_DNA"/>
</dbReference>
<dbReference type="Pfam" id="PF01026">
    <property type="entry name" value="TatD_DNase"/>
    <property type="match status" value="1"/>
</dbReference>
<dbReference type="InterPro" id="IPR032466">
    <property type="entry name" value="Metal_Hydrolase"/>
</dbReference>
<dbReference type="InterPro" id="IPR001130">
    <property type="entry name" value="TatD-like"/>
</dbReference>
<dbReference type="PROSITE" id="PS01137">
    <property type="entry name" value="TATD_1"/>
    <property type="match status" value="1"/>
</dbReference>
<reference evidence="3 4" key="1">
    <citation type="submission" date="2023-10" db="EMBL/GenBank/DDBJ databases">
        <title>Holzapfeliella saturejae sp. nov. isolated from Satureja montana flowers.</title>
        <authorList>
            <person name="Alcantara C."/>
            <person name="Zuniga M."/>
            <person name="Landete J.M."/>
            <person name="Monedero V."/>
        </authorList>
    </citation>
    <scope>NUCLEOTIDE SEQUENCE [LARGE SCALE GENOMIC DNA]</scope>
    <source>
        <strain evidence="3 4">He02</strain>
    </source>
</reference>
<keyword evidence="1" id="KW-0479">Metal-binding</keyword>
<protein>
    <submittedName>
        <fullName evidence="3">TatD family hydrolase</fullName>
    </submittedName>
</protein>
<evidence type="ECO:0000313" key="3">
    <source>
        <dbReference type="EMBL" id="MEJ6348047.1"/>
    </source>
</evidence>
<keyword evidence="4" id="KW-1185">Reference proteome</keyword>
<sequence>MKLFDAHTHLNDTPFFGKEAEYIQRAKDLTVTEMAIIGSNPDMNQRAVELSEEFDPLYAVVGFHPDDAKLYNEQEEAVLKELLQKEKTVAVGEIGLDYHWDASKRSTQHEVFERQLQLAYDMKLPVSIHTRDAFEDTYAILKNFGKVDTYGGVIHSFNGNPDQLQRYLDLGLNVSYSGVASFKNAKEVHESVIQTPLDRMMVETDAPYLTPTPYRGKQNEPGYTYYVAKAISELKGIDVEEVADATYRNTLKFYNLD</sequence>
<dbReference type="InterPro" id="IPR018228">
    <property type="entry name" value="DNase_TatD-rel_CS"/>
</dbReference>
<dbReference type="InterPro" id="IPR015991">
    <property type="entry name" value="TatD/YcfH-like"/>
</dbReference>
<gene>
    <name evidence="3" type="ORF">R4Y45_02245</name>
</gene>